<evidence type="ECO:0000256" key="1">
    <source>
        <dbReference type="SAM" id="MobiDB-lite"/>
    </source>
</evidence>
<evidence type="ECO:0000313" key="3">
    <source>
        <dbReference type="Proteomes" id="UP000019763"/>
    </source>
</evidence>
<dbReference type="AlphaFoldDB" id="A0A023AZL4"/>
<dbReference type="RefSeq" id="XP_011132769.1">
    <property type="nucleotide sequence ID" value="XM_011134467.1"/>
</dbReference>
<dbReference type="EMBL" id="AFNH02001123">
    <property type="protein sequence ID" value="EZG44183.1"/>
    <property type="molecule type" value="Genomic_DNA"/>
</dbReference>
<keyword evidence="3" id="KW-1185">Reference proteome</keyword>
<dbReference type="GeneID" id="22915262"/>
<dbReference type="VEuPathDB" id="CryptoDB:GNI_150880"/>
<feature type="region of interest" description="Disordered" evidence="1">
    <location>
        <begin position="655"/>
        <end position="703"/>
    </location>
</feature>
<feature type="region of interest" description="Disordered" evidence="1">
    <location>
        <begin position="84"/>
        <end position="109"/>
    </location>
</feature>
<sequence length="703" mass="75079">MMAPVAHTATPIVAQHGENDVPGNEIPNSALYSVYYYRHTARHNDRHLFCYGSLTRPSPRVGNITPGATAEYFYGRNQCGTAEQRNGPADGRYGPADGRYGPADGRYGPAEGRYGTGERRLYPIASSCNFTPQQRLLQGSRKAAEPLQAARAGTPRAGTPRGGASPRGRSPRGGLPRGGSMLPIHMFGSPRSEPLGGDLAAESSFSTEPYSELIGDYSRRRRKPSTLCYGFLQGDQPTWAAPLDRSTCDRTPGGLQQSGTQHGPVQQVGVQQGSIQLGAVLQQGLLRCGVHPSWAAFPQEPAATSPRQRAGGRTRKRSREGGLEEPCSRQGSLPRRSTLAPGGMERGEATLSSDDLRTHDVWFAMEEDGPKKKSVALRTLRTNSRTVVGLSTAATSIESCDTDSSAIELSELVTQSSPVSEAHGVAPVSPVAVGREQCSRRTTCPETMSRCTLPLVREVLSEGPATSERRALTTEHANSSRQDQHQSPPHSTRCTSRINSPRLDKQPGGLPGLNQSLTQNFNRSSNKLCLSPPNAFRYAGPSPGCPSLSRASTGLGYPVLGYTSTRGPDCPWAPSLATPISSNEVERRVAQRRLHAQDVSEQEIAASDATTGSRSRRLLSSRRAFSSAGTYFSPSRGPPSMKASQLGSYCTSEVIAGPHRENPGDITTATSTSGSSVALAQIPAQTQAKSTVEQSSPPRESAH</sequence>
<organism evidence="2 3">
    <name type="scientific">Gregarina niphandrodes</name>
    <name type="common">Septate eugregarine</name>
    <dbReference type="NCBI Taxonomy" id="110365"/>
    <lineage>
        <taxon>Eukaryota</taxon>
        <taxon>Sar</taxon>
        <taxon>Alveolata</taxon>
        <taxon>Apicomplexa</taxon>
        <taxon>Conoidasida</taxon>
        <taxon>Gregarinasina</taxon>
        <taxon>Eugregarinorida</taxon>
        <taxon>Gregarinidae</taxon>
        <taxon>Gregarina</taxon>
    </lineage>
</organism>
<reference evidence="2" key="1">
    <citation type="submission" date="2013-12" db="EMBL/GenBank/DDBJ databases">
        <authorList>
            <person name="Omoto C.K."/>
            <person name="Sibley D."/>
            <person name="Venepally P."/>
            <person name="Hadjithomas M."/>
            <person name="Karamycheva S."/>
            <person name="Brunk B."/>
            <person name="Roos D."/>
            <person name="Caler E."/>
            <person name="Lorenzi H."/>
        </authorList>
    </citation>
    <scope>NUCLEOTIDE SEQUENCE</scope>
</reference>
<feature type="region of interest" description="Disordered" evidence="1">
    <location>
        <begin position="462"/>
        <end position="518"/>
    </location>
</feature>
<name>A0A023AZL4_GRENI</name>
<feature type="region of interest" description="Disordered" evidence="1">
    <location>
        <begin position="297"/>
        <end position="353"/>
    </location>
</feature>
<proteinExistence type="predicted"/>
<accession>A0A023AZL4</accession>
<dbReference type="Proteomes" id="UP000019763">
    <property type="component" value="Unassembled WGS sequence"/>
</dbReference>
<gene>
    <name evidence="2" type="ORF">GNI_150880</name>
</gene>
<protein>
    <submittedName>
        <fullName evidence="2">Uncharacterized protein</fullName>
    </submittedName>
</protein>
<feature type="compositionally biased region" description="Low complexity" evidence="1">
    <location>
        <begin position="155"/>
        <end position="180"/>
    </location>
</feature>
<feature type="region of interest" description="Disordered" evidence="1">
    <location>
        <begin position="136"/>
        <end position="180"/>
    </location>
</feature>
<feature type="compositionally biased region" description="Low complexity" evidence="1">
    <location>
        <begin position="667"/>
        <end position="676"/>
    </location>
</feature>
<feature type="compositionally biased region" description="Polar residues" evidence="1">
    <location>
        <begin position="683"/>
        <end position="703"/>
    </location>
</feature>
<comment type="caution">
    <text evidence="2">The sequence shown here is derived from an EMBL/GenBank/DDBJ whole genome shotgun (WGS) entry which is preliminary data.</text>
</comment>
<evidence type="ECO:0000313" key="2">
    <source>
        <dbReference type="EMBL" id="EZG44183.1"/>
    </source>
</evidence>
<feature type="region of interest" description="Disordered" evidence="1">
    <location>
        <begin position="628"/>
        <end position="647"/>
    </location>
</feature>
<feature type="compositionally biased region" description="Polar residues" evidence="1">
    <location>
        <begin position="475"/>
        <end position="499"/>
    </location>
</feature>